<dbReference type="EMBL" id="JAHRIP010091810">
    <property type="protein sequence ID" value="MEQ2317019.1"/>
    <property type="molecule type" value="Genomic_DNA"/>
</dbReference>
<evidence type="ECO:0000313" key="2">
    <source>
        <dbReference type="EMBL" id="MEQ2317019.1"/>
    </source>
</evidence>
<accession>A0ABV1AEN6</accession>
<reference evidence="2 3" key="1">
    <citation type="submission" date="2021-06" db="EMBL/GenBank/DDBJ databases">
        <authorList>
            <person name="Palmer J.M."/>
        </authorList>
    </citation>
    <scope>NUCLEOTIDE SEQUENCE [LARGE SCALE GENOMIC DNA]</scope>
    <source>
        <strain evidence="2 3">AS_MEX2019</strain>
        <tissue evidence="2">Muscle</tissue>
    </source>
</reference>
<organism evidence="2 3">
    <name type="scientific">Ameca splendens</name>
    <dbReference type="NCBI Taxonomy" id="208324"/>
    <lineage>
        <taxon>Eukaryota</taxon>
        <taxon>Metazoa</taxon>
        <taxon>Chordata</taxon>
        <taxon>Craniata</taxon>
        <taxon>Vertebrata</taxon>
        <taxon>Euteleostomi</taxon>
        <taxon>Actinopterygii</taxon>
        <taxon>Neopterygii</taxon>
        <taxon>Teleostei</taxon>
        <taxon>Neoteleostei</taxon>
        <taxon>Acanthomorphata</taxon>
        <taxon>Ovalentaria</taxon>
        <taxon>Atherinomorphae</taxon>
        <taxon>Cyprinodontiformes</taxon>
        <taxon>Goodeidae</taxon>
        <taxon>Ameca</taxon>
    </lineage>
</organism>
<feature type="non-terminal residue" evidence="2">
    <location>
        <position position="1"/>
    </location>
</feature>
<name>A0ABV1AEN6_9TELE</name>
<feature type="non-terminal residue" evidence="2">
    <location>
        <position position="57"/>
    </location>
</feature>
<protein>
    <recommendedName>
        <fullName evidence="4">Prolactin receptor</fullName>
    </recommendedName>
</protein>
<keyword evidence="3" id="KW-1185">Reference proteome</keyword>
<comment type="caution">
    <text evidence="2">The sequence shown here is derived from an EMBL/GenBank/DDBJ whole genome shotgun (WGS) entry which is preliminary data.</text>
</comment>
<feature type="compositionally biased region" description="Basic and acidic residues" evidence="1">
    <location>
        <begin position="48"/>
        <end position="57"/>
    </location>
</feature>
<evidence type="ECO:0008006" key="4">
    <source>
        <dbReference type="Google" id="ProtNLM"/>
    </source>
</evidence>
<evidence type="ECO:0000256" key="1">
    <source>
        <dbReference type="SAM" id="MobiDB-lite"/>
    </source>
</evidence>
<evidence type="ECO:0000313" key="3">
    <source>
        <dbReference type="Proteomes" id="UP001469553"/>
    </source>
</evidence>
<gene>
    <name evidence="2" type="ORF">AMECASPLE_038521</name>
</gene>
<feature type="compositionally biased region" description="Basic and acidic residues" evidence="1">
    <location>
        <begin position="1"/>
        <end position="25"/>
    </location>
</feature>
<feature type="region of interest" description="Disordered" evidence="1">
    <location>
        <begin position="1"/>
        <end position="57"/>
    </location>
</feature>
<sequence length="57" mass="6554">PGPDSRELQSEEVHEKKLNEGRRCELSSMDQCEDREDRVPPSKTTLCGEHEDQSKVQ</sequence>
<dbReference type="Proteomes" id="UP001469553">
    <property type="component" value="Unassembled WGS sequence"/>
</dbReference>
<proteinExistence type="predicted"/>